<organism evidence="2 3">
    <name type="scientific">Draconibacterium sediminis</name>
    <dbReference type="NCBI Taxonomy" id="1544798"/>
    <lineage>
        <taxon>Bacteria</taxon>
        <taxon>Pseudomonadati</taxon>
        <taxon>Bacteroidota</taxon>
        <taxon>Bacteroidia</taxon>
        <taxon>Marinilabiliales</taxon>
        <taxon>Prolixibacteraceae</taxon>
        <taxon>Draconibacterium</taxon>
    </lineage>
</organism>
<dbReference type="AlphaFoldDB" id="A0A0D8JC60"/>
<dbReference type="STRING" id="1544798.LH29_01955"/>
<feature type="chain" id="PRO_5002331435" description="DUF4136 domain-containing protein" evidence="1">
    <location>
        <begin position="20"/>
        <end position="224"/>
    </location>
</feature>
<keyword evidence="3" id="KW-1185">Reference proteome</keyword>
<comment type="caution">
    <text evidence="2">The sequence shown here is derived from an EMBL/GenBank/DDBJ whole genome shotgun (WGS) entry which is preliminary data.</text>
</comment>
<dbReference type="PROSITE" id="PS51257">
    <property type="entry name" value="PROKAR_LIPOPROTEIN"/>
    <property type="match status" value="1"/>
</dbReference>
<dbReference type="RefSeq" id="WP_045025854.1">
    <property type="nucleotide sequence ID" value="NZ_JRHC01000001.1"/>
</dbReference>
<keyword evidence="1" id="KW-0732">Signal</keyword>
<dbReference type="Proteomes" id="UP000032544">
    <property type="component" value="Unassembled WGS sequence"/>
</dbReference>
<gene>
    <name evidence="2" type="ORF">LH29_01955</name>
</gene>
<name>A0A0D8JC60_9BACT</name>
<evidence type="ECO:0008006" key="4">
    <source>
        <dbReference type="Google" id="ProtNLM"/>
    </source>
</evidence>
<sequence length="224" mass="25193">MKQLSYLLIAVGFLLTSCASTKLINSWSDKDSTPKHYDNIGVTVLFPNSSNRYVTEHAIVDQLKEKGLNGMSTVDVFPLAARISQGEELLKDSEAVRKSVVTKVKENNIDALMIVTLFDITHEKRWVNDRNIAVGGTGYYGTPYGISGMYHDYYAYSLGTIYNSGYYTDNATYFIECNLYDVESEKLIYRAQSKSTNIKSVEDEAKALAYLVTKQLINKKVVSR</sequence>
<evidence type="ECO:0000313" key="3">
    <source>
        <dbReference type="Proteomes" id="UP000032544"/>
    </source>
</evidence>
<dbReference type="OrthoDB" id="6078026at2"/>
<protein>
    <recommendedName>
        <fullName evidence="4">DUF4136 domain-containing protein</fullName>
    </recommendedName>
</protein>
<proteinExistence type="predicted"/>
<evidence type="ECO:0000313" key="2">
    <source>
        <dbReference type="EMBL" id="KJF44299.1"/>
    </source>
</evidence>
<accession>A0A0D8JC60</accession>
<dbReference type="EMBL" id="JRHC01000001">
    <property type="protein sequence ID" value="KJF44299.1"/>
    <property type="molecule type" value="Genomic_DNA"/>
</dbReference>
<reference evidence="2 3" key="1">
    <citation type="submission" date="2014-09" db="EMBL/GenBank/DDBJ databases">
        <title>Draft Genome Sequence of Draconibacterium sp. JN14CK-3.</title>
        <authorList>
            <person name="Dong C."/>
            <person name="Lai Q."/>
            <person name="Shao Z."/>
        </authorList>
    </citation>
    <scope>NUCLEOTIDE SEQUENCE [LARGE SCALE GENOMIC DNA]</scope>
    <source>
        <strain evidence="2 3">JN14CK-3</strain>
    </source>
</reference>
<feature type="signal peptide" evidence="1">
    <location>
        <begin position="1"/>
        <end position="19"/>
    </location>
</feature>
<evidence type="ECO:0000256" key="1">
    <source>
        <dbReference type="SAM" id="SignalP"/>
    </source>
</evidence>